<feature type="active site" description="Proton acceptor" evidence="10">
    <location>
        <position position="343"/>
    </location>
</feature>
<comment type="function">
    <text evidence="8">Mutarotase that catalyzes the interconversion of beta-D-galactose and alpha-D-galactose during galactose metabolism. Beta-D-galactose is metabolized in the liver into glucose 1-phosphate, the primary metabolic fuel, by the action of four enzymes that constitute the Leloir pathway: GALM, GALK1 (galactokinase), GALT (galactose-1-phosphate uridylyltransferase) and GALE (UDP-galactose-4'-epimerase). Involved in the maintenance of the equilibrium between the beta- and alpha-anomers of galactose, therefore ensuring a sufficient supply of the alpha-anomer for GALK1. Also active on D-glucose although shows a preference for galactose over glucose.</text>
</comment>
<dbReference type="UniPathway" id="UPA00242"/>
<comment type="caution">
    <text evidence="13">The sequence shown here is derived from an EMBL/GenBank/DDBJ whole genome shotgun (WGS) entry which is preliminary data.</text>
</comment>
<evidence type="ECO:0000256" key="2">
    <source>
        <dbReference type="ARBA" id="ARBA00001712"/>
    </source>
</evidence>
<evidence type="ECO:0000256" key="6">
    <source>
        <dbReference type="ARBA" id="ARBA00023235"/>
    </source>
</evidence>
<dbReference type="OrthoDB" id="274691at2759"/>
<evidence type="ECO:0000256" key="7">
    <source>
        <dbReference type="ARBA" id="ARBA00023277"/>
    </source>
</evidence>
<comment type="catalytic activity">
    <reaction evidence="2">
        <text>alpha-D-galactose = beta-D-galactose</text>
        <dbReference type="Rhea" id="RHEA:28675"/>
        <dbReference type="ChEBI" id="CHEBI:27667"/>
        <dbReference type="ChEBI" id="CHEBI:28061"/>
        <dbReference type="EC" id="5.1.3.3"/>
    </reaction>
    <physiologicalReaction direction="right-to-left" evidence="2">
        <dbReference type="Rhea" id="RHEA:28677"/>
    </physiologicalReaction>
</comment>
<dbReference type="CDD" id="cd09019">
    <property type="entry name" value="galactose_mutarotase_like"/>
    <property type="match status" value="1"/>
</dbReference>
<evidence type="ECO:0000256" key="11">
    <source>
        <dbReference type="PIRSR" id="PIRSR005096-2"/>
    </source>
</evidence>
<keyword evidence="6 9" id="KW-0413">Isomerase</keyword>
<comment type="similarity">
    <text evidence="5 9">Belongs to the aldose epimerase family.</text>
</comment>
<feature type="active site" description="Proton donor" evidence="10">
    <location>
        <position position="176"/>
    </location>
</feature>
<dbReference type="GO" id="GO:0004034">
    <property type="term" value="F:aldose 1-epimerase activity"/>
    <property type="evidence" value="ECO:0007669"/>
    <property type="project" value="UniProtKB-EC"/>
</dbReference>
<dbReference type="Pfam" id="PF01263">
    <property type="entry name" value="Aldose_epim"/>
    <property type="match status" value="1"/>
</dbReference>
<protein>
    <recommendedName>
        <fullName evidence="9">Aldose 1-epimerase</fullName>
        <ecNumber evidence="9">5.1.3.3</ecNumber>
    </recommendedName>
</protein>
<dbReference type="UniPathway" id="UPA00214"/>
<dbReference type="InterPro" id="IPR014718">
    <property type="entry name" value="GH-type_carb-bd"/>
</dbReference>
<accession>A0A7J7V7W1</accession>
<dbReference type="InterPro" id="IPR011013">
    <property type="entry name" value="Gal_mutarotase_sf_dom"/>
</dbReference>
<dbReference type="InterPro" id="IPR018052">
    <property type="entry name" value="Ald1_epimerase_CS"/>
</dbReference>
<organism evidence="13 14">
    <name type="scientific">Rhinolophus ferrumequinum</name>
    <name type="common">Greater horseshoe bat</name>
    <dbReference type="NCBI Taxonomy" id="59479"/>
    <lineage>
        <taxon>Eukaryota</taxon>
        <taxon>Metazoa</taxon>
        <taxon>Chordata</taxon>
        <taxon>Craniata</taxon>
        <taxon>Vertebrata</taxon>
        <taxon>Euteleostomi</taxon>
        <taxon>Mammalia</taxon>
        <taxon>Eutheria</taxon>
        <taxon>Laurasiatheria</taxon>
        <taxon>Chiroptera</taxon>
        <taxon>Yinpterochiroptera</taxon>
        <taxon>Rhinolophoidea</taxon>
        <taxon>Rhinolophidae</taxon>
        <taxon>Rhinolophinae</taxon>
        <taxon>Rhinolophus</taxon>
    </lineage>
</organism>
<dbReference type="SUPFAM" id="SSF74650">
    <property type="entry name" value="Galactose mutarotase-like"/>
    <property type="match status" value="1"/>
</dbReference>
<evidence type="ECO:0000256" key="4">
    <source>
        <dbReference type="ARBA" id="ARBA00005028"/>
    </source>
</evidence>
<sequence length="378" mass="41674">MVSVTRAVFGDLPLGAGTVEKFQLQSDLLRVDIISWGCTITALEVKDRQGRASDVVLGFAELEGYLQKQPYFGAVVGRVANRIAKGTFTLDGKEYKLAINNGPNSLHGGVRGFDKVLWTPQVLSNGVQFSRVSPDGEEGYPGELKVWVTYTLDGGELMVNYRAQSNQTTPVNLTNHSYFNLAGQGSPNIYDHEVTIEADAFLPVDETLIPTGEVVPVQGTAFDMRKPVELGKHLQEFHINGFDHNFCLKGSNEKHFCARSVAGSDSYSKDASSVYPSLPAFLPWTCVYVAWLISRVHHAGSGRVLEVYTTQPGVQFYTGNFLDGTLTGKSGAVYRKHSGFCLETQNWPDAVNQPHFPPVLLRPGEEYEHTTWFKFSVA</sequence>
<dbReference type="PROSITE" id="PS00545">
    <property type="entry name" value="ALDOSE_1_EPIMERASE"/>
    <property type="match status" value="1"/>
</dbReference>
<name>A0A7J7V7W1_RHIFE</name>
<evidence type="ECO:0000256" key="9">
    <source>
        <dbReference type="PIRNR" id="PIRNR005096"/>
    </source>
</evidence>
<dbReference type="Proteomes" id="UP000585614">
    <property type="component" value="Unassembled WGS sequence"/>
</dbReference>
<evidence type="ECO:0000256" key="10">
    <source>
        <dbReference type="PIRSR" id="PIRSR005096-1"/>
    </source>
</evidence>
<feature type="binding site" evidence="11">
    <location>
        <position position="243"/>
    </location>
    <ligand>
        <name>beta-D-galactose</name>
        <dbReference type="ChEBI" id="CHEBI:27667"/>
    </ligand>
</feature>
<proteinExistence type="inferred from homology"/>
<dbReference type="InterPro" id="IPR015443">
    <property type="entry name" value="Aldose_1-epimerase"/>
</dbReference>
<evidence type="ECO:0000256" key="3">
    <source>
        <dbReference type="ARBA" id="ARBA00004947"/>
    </source>
</evidence>
<dbReference type="GO" id="GO:0030246">
    <property type="term" value="F:carbohydrate binding"/>
    <property type="evidence" value="ECO:0007669"/>
    <property type="project" value="InterPro"/>
</dbReference>
<feature type="binding site" evidence="12">
    <location>
        <begin position="176"/>
        <end position="178"/>
    </location>
    <ligand>
        <name>beta-D-galactose</name>
        <dbReference type="ChEBI" id="CHEBI:27667"/>
    </ligand>
</feature>
<dbReference type="EMBL" id="JACAGC010000014">
    <property type="protein sequence ID" value="KAF6321138.1"/>
    <property type="molecule type" value="Genomic_DNA"/>
</dbReference>
<evidence type="ECO:0000256" key="8">
    <source>
        <dbReference type="ARBA" id="ARBA00045743"/>
    </source>
</evidence>
<dbReference type="GO" id="GO:0006006">
    <property type="term" value="P:glucose metabolic process"/>
    <property type="evidence" value="ECO:0007669"/>
    <property type="project" value="TreeGrafter"/>
</dbReference>
<dbReference type="EC" id="5.1.3.3" evidence="9"/>
<dbReference type="AlphaFoldDB" id="A0A7J7V7W1"/>
<comment type="pathway">
    <text evidence="4 9">Carbohydrate metabolism; hexose metabolism.</text>
</comment>
<feature type="binding site" evidence="12">
    <location>
        <begin position="81"/>
        <end position="82"/>
    </location>
    <ligand>
        <name>beta-D-galactose</name>
        <dbReference type="ChEBI" id="CHEBI:27667"/>
    </ligand>
</feature>
<comment type="subunit">
    <text evidence="9">Monomer.</text>
</comment>
<evidence type="ECO:0000256" key="12">
    <source>
        <dbReference type="PIRSR" id="PIRSR005096-3"/>
    </source>
</evidence>
<evidence type="ECO:0000313" key="14">
    <source>
        <dbReference type="Proteomes" id="UP000585614"/>
    </source>
</evidence>
<dbReference type="PANTHER" id="PTHR10091:SF0">
    <property type="entry name" value="GALACTOSE MUTAROTASE"/>
    <property type="match status" value="1"/>
</dbReference>
<reference evidence="13 14" key="1">
    <citation type="journal article" date="2020" name="Nature">
        <title>Six reference-quality genomes reveal evolution of bat adaptations.</title>
        <authorList>
            <person name="Jebb D."/>
            <person name="Huang Z."/>
            <person name="Pippel M."/>
            <person name="Hughes G.M."/>
            <person name="Lavrichenko K."/>
            <person name="Devanna P."/>
            <person name="Winkler S."/>
            <person name="Jermiin L.S."/>
            <person name="Skirmuntt E.C."/>
            <person name="Katzourakis A."/>
            <person name="Burkitt-Gray L."/>
            <person name="Ray D.A."/>
            <person name="Sullivan K.A.M."/>
            <person name="Roscito J.G."/>
            <person name="Kirilenko B.M."/>
            <person name="Davalos L.M."/>
            <person name="Corthals A.P."/>
            <person name="Power M.L."/>
            <person name="Jones G."/>
            <person name="Ransome R.D."/>
            <person name="Dechmann D.K.N."/>
            <person name="Locatelli A.G."/>
            <person name="Puechmaille S.J."/>
            <person name="Fedrigo O."/>
            <person name="Jarvis E.D."/>
            <person name="Hiller M."/>
            <person name="Vernes S.C."/>
            <person name="Myers E.W."/>
            <person name="Teeling E.C."/>
        </authorList>
    </citation>
    <scope>NUCLEOTIDE SEQUENCE [LARGE SCALE GENOMIC DNA]</scope>
    <source>
        <strain evidence="13">MRhiFer1</strain>
        <tissue evidence="13">Lung</tissue>
    </source>
</reference>
<evidence type="ECO:0000313" key="13">
    <source>
        <dbReference type="EMBL" id="KAF6321138.1"/>
    </source>
</evidence>
<evidence type="ECO:0000256" key="5">
    <source>
        <dbReference type="ARBA" id="ARBA00006206"/>
    </source>
</evidence>
<evidence type="ECO:0000256" key="1">
    <source>
        <dbReference type="ARBA" id="ARBA00001614"/>
    </source>
</evidence>
<dbReference type="InterPro" id="IPR047215">
    <property type="entry name" value="Galactose_mutarotase-like"/>
</dbReference>
<dbReference type="PIRSF" id="PIRSF005096">
    <property type="entry name" value="GALM"/>
    <property type="match status" value="1"/>
</dbReference>
<dbReference type="GO" id="GO:0033499">
    <property type="term" value="P:galactose catabolic process via UDP-galactose, Leloir pathway"/>
    <property type="evidence" value="ECO:0007669"/>
    <property type="project" value="TreeGrafter"/>
</dbReference>
<dbReference type="Gene3D" id="2.70.98.10">
    <property type="match status" value="1"/>
</dbReference>
<dbReference type="InterPro" id="IPR008183">
    <property type="entry name" value="Aldose_1/G6P_1-epimerase"/>
</dbReference>
<keyword evidence="7 9" id="KW-0119">Carbohydrate metabolism</keyword>
<comment type="catalytic activity">
    <reaction evidence="1 9">
        <text>alpha-D-glucose = beta-D-glucose</text>
        <dbReference type="Rhea" id="RHEA:10264"/>
        <dbReference type="ChEBI" id="CHEBI:15903"/>
        <dbReference type="ChEBI" id="CHEBI:17925"/>
        <dbReference type="EC" id="5.1.3.3"/>
    </reaction>
</comment>
<comment type="pathway">
    <text evidence="3">Carbohydrate metabolism; galactose metabolism.</text>
</comment>
<gene>
    <name evidence="13" type="ORF">mRhiFer1_005498</name>
</gene>
<dbReference type="PANTHER" id="PTHR10091">
    <property type="entry name" value="ALDOSE-1-EPIMERASE"/>
    <property type="match status" value="1"/>
</dbReference>